<dbReference type="PANTHER" id="PTHR34184">
    <property type="entry name" value="UPF0718 PROTEIN YCGR"/>
    <property type="match status" value="1"/>
</dbReference>
<evidence type="ECO:0000313" key="9">
    <source>
        <dbReference type="Proteomes" id="UP000004509"/>
    </source>
</evidence>
<dbReference type="AlphaFoldDB" id="C8PM91"/>
<dbReference type="Proteomes" id="UP000004509">
    <property type="component" value="Unassembled WGS sequence"/>
</dbReference>
<comment type="subcellular location">
    <subcellularLocation>
        <location evidence="1">Cell membrane</location>
        <topology evidence="1">Multi-pass membrane protein</topology>
    </subcellularLocation>
</comment>
<dbReference type="InterPro" id="IPR052923">
    <property type="entry name" value="UPF0718"/>
</dbReference>
<evidence type="ECO:0000256" key="5">
    <source>
        <dbReference type="ARBA" id="ARBA00022989"/>
    </source>
</evidence>
<dbReference type="EMBL" id="ACYH01000011">
    <property type="protein sequence ID" value="EEV21308.1"/>
    <property type="molecule type" value="Genomic_DNA"/>
</dbReference>
<evidence type="ECO:0000256" key="2">
    <source>
        <dbReference type="ARBA" id="ARBA00006386"/>
    </source>
</evidence>
<comment type="caution">
    <text evidence="8">The sequence shown here is derived from an EMBL/GenBank/DDBJ whole genome shotgun (WGS) entry which is preliminary data.</text>
</comment>
<comment type="similarity">
    <text evidence="2">Belongs to the UPF0718 family.</text>
</comment>
<keyword evidence="6 7" id="KW-0472">Membrane</keyword>
<proteinExistence type="inferred from homology"/>
<dbReference type="RefSeq" id="WP_006187637.1">
    <property type="nucleotide sequence ID" value="NZ_ACYH01000011.1"/>
</dbReference>
<evidence type="ECO:0000256" key="6">
    <source>
        <dbReference type="ARBA" id="ARBA00023136"/>
    </source>
</evidence>
<feature type="transmembrane region" description="Helical" evidence="7">
    <location>
        <begin position="87"/>
        <end position="110"/>
    </location>
</feature>
<feature type="transmembrane region" description="Helical" evidence="7">
    <location>
        <begin position="313"/>
        <end position="335"/>
    </location>
</feature>
<dbReference type="Pfam" id="PF03773">
    <property type="entry name" value="ArsP_1"/>
    <property type="match status" value="1"/>
</dbReference>
<gene>
    <name evidence="8" type="ORF">TREVI0001_0503</name>
</gene>
<feature type="transmembrane region" description="Helical" evidence="7">
    <location>
        <begin position="49"/>
        <end position="75"/>
    </location>
</feature>
<dbReference type="eggNOG" id="COG0701">
    <property type="taxonomic scope" value="Bacteria"/>
</dbReference>
<organism evidence="8 9">
    <name type="scientific">Treponema vincentii ATCC 35580</name>
    <dbReference type="NCBI Taxonomy" id="596324"/>
    <lineage>
        <taxon>Bacteria</taxon>
        <taxon>Pseudomonadati</taxon>
        <taxon>Spirochaetota</taxon>
        <taxon>Spirochaetia</taxon>
        <taxon>Spirochaetales</taxon>
        <taxon>Treponemataceae</taxon>
        <taxon>Treponema</taxon>
    </lineage>
</organism>
<evidence type="ECO:0000256" key="7">
    <source>
        <dbReference type="SAM" id="Phobius"/>
    </source>
</evidence>
<accession>C8PM91</accession>
<feature type="transmembrane region" description="Helical" evidence="7">
    <location>
        <begin position="217"/>
        <end position="238"/>
    </location>
</feature>
<keyword evidence="4 7" id="KW-0812">Transmembrane</keyword>
<evidence type="ECO:0000313" key="8">
    <source>
        <dbReference type="EMBL" id="EEV21308.1"/>
    </source>
</evidence>
<dbReference type="GeneID" id="301461528"/>
<evidence type="ECO:0000256" key="3">
    <source>
        <dbReference type="ARBA" id="ARBA00022475"/>
    </source>
</evidence>
<feature type="transmembrane region" description="Helical" evidence="7">
    <location>
        <begin position="12"/>
        <end position="37"/>
    </location>
</feature>
<evidence type="ECO:0000256" key="1">
    <source>
        <dbReference type="ARBA" id="ARBA00004651"/>
    </source>
</evidence>
<sequence>MPSFFSTIHTVFTGIVLQAVPFMLLGALLSSALYVFVPDRLLVRIFPKKYGLGFVTALFAGVLFPVCECAAVPLMRSLIKKGVAMPIAVTFMLASPIVNPISIISTLYAFPQQPSVALLRLYFGLTIAFGIGLLLLFYPEEKYLKEEKEDFDAEPATQPYTLAGADTTLRLATGRAAPQNVYSGSQPDFFNNAAAGGRVRWVQAKLYTLLMHTCSEFFTAGPFLILGAFITALIRAAVPQEFFSITGGSAAVSLILMMLFAFVFSACSTSDAFIARSFLNRFSLGSILGFLVYGPMMDIKNLFMLFSLFKKRFVIELTIIITVVNFIGISVLSNIPLDFLF</sequence>
<reference evidence="8 9" key="1">
    <citation type="submission" date="2009-07" db="EMBL/GenBank/DDBJ databases">
        <authorList>
            <person name="Madupu R."/>
            <person name="Sebastian Y."/>
            <person name="Durkin A.S."/>
            <person name="Torralba M."/>
            <person name="Methe B."/>
            <person name="Sutton G.G."/>
            <person name="Strausberg R.L."/>
            <person name="Nelson K.E."/>
        </authorList>
    </citation>
    <scope>NUCLEOTIDE SEQUENCE [LARGE SCALE GENOMIC DNA]</scope>
    <source>
        <strain evidence="8 9">ATCC 35580</strain>
    </source>
</reference>
<keyword evidence="3" id="KW-1003">Cell membrane</keyword>
<feature type="transmembrane region" description="Helical" evidence="7">
    <location>
        <begin position="117"/>
        <end position="138"/>
    </location>
</feature>
<dbReference type="STRING" id="596324.TREVI0001_0503"/>
<protein>
    <submittedName>
        <fullName evidence="8">Putative permease</fullName>
    </submittedName>
</protein>
<feature type="transmembrane region" description="Helical" evidence="7">
    <location>
        <begin position="245"/>
        <end position="266"/>
    </location>
</feature>
<dbReference type="OrthoDB" id="9777774at2"/>
<dbReference type="PANTHER" id="PTHR34184:SF4">
    <property type="entry name" value="UPF0718 PROTEIN YCGR"/>
    <property type="match status" value="1"/>
</dbReference>
<dbReference type="InterPro" id="IPR005524">
    <property type="entry name" value="DUF318"/>
</dbReference>
<name>C8PM91_9SPIR</name>
<dbReference type="GO" id="GO:0005886">
    <property type="term" value="C:plasma membrane"/>
    <property type="evidence" value="ECO:0007669"/>
    <property type="project" value="UniProtKB-SubCell"/>
</dbReference>
<evidence type="ECO:0000256" key="4">
    <source>
        <dbReference type="ARBA" id="ARBA00022692"/>
    </source>
</evidence>
<keyword evidence="5 7" id="KW-1133">Transmembrane helix</keyword>